<evidence type="ECO:0000256" key="1">
    <source>
        <dbReference type="SAM" id="Phobius"/>
    </source>
</evidence>
<keyword evidence="1" id="KW-0472">Membrane</keyword>
<keyword evidence="2" id="KW-0732">Signal</keyword>
<feature type="signal peptide" evidence="2">
    <location>
        <begin position="1"/>
        <end position="23"/>
    </location>
</feature>
<keyword evidence="1" id="KW-1133">Transmembrane helix</keyword>
<dbReference type="VEuPathDB" id="FungiDB:SeMB42_g06076"/>
<name>A0A507CKH8_9FUNG</name>
<feature type="transmembrane region" description="Helical" evidence="1">
    <location>
        <begin position="83"/>
        <end position="105"/>
    </location>
</feature>
<proteinExistence type="predicted"/>
<keyword evidence="4" id="KW-1185">Reference proteome</keyword>
<accession>A0A507CKH8</accession>
<feature type="chain" id="PRO_5021342257" evidence="2">
    <location>
        <begin position="24"/>
        <end position="122"/>
    </location>
</feature>
<evidence type="ECO:0000313" key="4">
    <source>
        <dbReference type="Proteomes" id="UP000317494"/>
    </source>
</evidence>
<protein>
    <submittedName>
        <fullName evidence="3">Uncharacterized protein</fullName>
    </submittedName>
</protein>
<comment type="caution">
    <text evidence="3">The sequence shown here is derived from an EMBL/GenBank/DDBJ whole genome shotgun (WGS) entry which is preliminary data.</text>
</comment>
<dbReference type="Proteomes" id="UP000317494">
    <property type="component" value="Unassembled WGS sequence"/>
</dbReference>
<reference evidence="3 4" key="1">
    <citation type="journal article" date="2019" name="Sci. Rep.">
        <title>Comparative genomics of chytrid fungi reveal insights into the obligate biotrophic and pathogenic lifestyle of Synchytrium endobioticum.</title>
        <authorList>
            <person name="van de Vossenberg B.T.L.H."/>
            <person name="Warris S."/>
            <person name="Nguyen H.D.T."/>
            <person name="van Gent-Pelzer M.P.E."/>
            <person name="Joly D.L."/>
            <person name="van de Geest H.C."/>
            <person name="Bonants P.J.M."/>
            <person name="Smith D.S."/>
            <person name="Levesque C.A."/>
            <person name="van der Lee T.A.J."/>
        </authorList>
    </citation>
    <scope>NUCLEOTIDE SEQUENCE [LARGE SCALE GENOMIC DNA]</scope>
    <source>
        <strain evidence="3 4">MB42</strain>
    </source>
</reference>
<sequence length="122" mass="12233">MFATTVLAAAILVLASTFNGVLAQTTTNALPTTMVYDSIVTPTPTFDVFVPPFAIAPTLLPVAAPFIEEETGDTSPKSLSSGAIVGIIVGCIGGVGVGVIGGTLLRQRMLSNLAPGASSGNL</sequence>
<evidence type="ECO:0000256" key="2">
    <source>
        <dbReference type="SAM" id="SignalP"/>
    </source>
</evidence>
<evidence type="ECO:0000313" key="3">
    <source>
        <dbReference type="EMBL" id="TPX40261.1"/>
    </source>
</evidence>
<gene>
    <name evidence="3" type="ORF">SeMB42_g06076</name>
</gene>
<keyword evidence="1" id="KW-0812">Transmembrane</keyword>
<dbReference type="EMBL" id="QEAN01000320">
    <property type="protein sequence ID" value="TPX40261.1"/>
    <property type="molecule type" value="Genomic_DNA"/>
</dbReference>
<dbReference type="AlphaFoldDB" id="A0A507CKH8"/>
<organism evidence="3 4">
    <name type="scientific">Synchytrium endobioticum</name>
    <dbReference type="NCBI Taxonomy" id="286115"/>
    <lineage>
        <taxon>Eukaryota</taxon>
        <taxon>Fungi</taxon>
        <taxon>Fungi incertae sedis</taxon>
        <taxon>Chytridiomycota</taxon>
        <taxon>Chytridiomycota incertae sedis</taxon>
        <taxon>Chytridiomycetes</taxon>
        <taxon>Synchytriales</taxon>
        <taxon>Synchytriaceae</taxon>
        <taxon>Synchytrium</taxon>
    </lineage>
</organism>